<evidence type="ECO:0000313" key="7">
    <source>
        <dbReference type="Proteomes" id="UP000694845"/>
    </source>
</evidence>
<dbReference type="AlphaFoldDB" id="A0A8B8A342"/>
<dbReference type="RefSeq" id="XP_022112104.1">
    <property type="nucleotide sequence ID" value="XM_022256412.1"/>
</dbReference>
<protein>
    <submittedName>
        <fullName evidence="8">Prenylcysteine oxidase-like isoform X3</fullName>
    </submittedName>
</protein>
<dbReference type="PANTHER" id="PTHR15944:SF0">
    <property type="entry name" value="PRENYLCYSTEINE LYASE DOMAIN-CONTAINING PROTEIN"/>
    <property type="match status" value="1"/>
</dbReference>
<reference evidence="8" key="1">
    <citation type="submission" date="2025-08" db="UniProtKB">
        <authorList>
            <consortium name="RefSeq"/>
        </authorList>
    </citation>
    <scope>IDENTIFICATION</scope>
</reference>
<proteinExistence type="predicted"/>
<evidence type="ECO:0000259" key="6">
    <source>
        <dbReference type="Pfam" id="PF07156"/>
    </source>
</evidence>
<dbReference type="Proteomes" id="UP000694845">
    <property type="component" value="Unplaced"/>
</dbReference>
<dbReference type="Pfam" id="PF07156">
    <property type="entry name" value="Prenylcys_lyase"/>
    <property type="match status" value="1"/>
</dbReference>
<keyword evidence="2" id="KW-0285">Flavoprotein</keyword>
<feature type="domain" description="Prenylcysteine lyase" evidence="6">
    <location>
        <begin position="30"/>
        <end position="68"/>
    </location>
</feature>
<evidence type="ECO:0000256" key="5">
    <source>
        <dbReference type="ARBA" id="ARBA00023180"/>
    </source>
</evidence>
<keyword evidence="7" id="KW-1185">Reference proteome</keyword>
<dbReference type="GO" id="GO:0030327">
    <property type="term" value="P:prenylated protein catabolic process"/>
    <property type="evidence" value="ECO:0007669"/>
    <property type="project" value="TreeGrafter"/>
</dbReference>
<accession>A0A8B8A342</accession>
<dbReference type="GeneID" id="110991177"/>
<dbReference type="PANTHER" id="PTHR15944">
    <property type="entry name" value="FARNESYLCYSTEINE LYASE"/>
    <property type="match status" value="1"/>
</dbReference>
<gene>
    <name evidence="8" type="primary">LOC110991177</name>
</gene>
<keyword evidence="5" id="KW-0325">Glycoprotein</keyword>
<evidence type="ECO:0000256" key="1">
    <source>
        <dbReference type="ARBA" id="ARBA00001974"/>
    </source>
</evidence>
<comment type="cofactor">
    <cofactor evidence="1">
        <name>FAD</name>
        <dbReference type="ChEBI" id="CHEBI:57692"/>
    </cofactor>
</comment>
<dbReference type="GO" id="GO:0030328">
    <property type="term" value="P:prenylcysteine catabolic process"/>
    <property type="evidence" value="ECO:0007669"/>
    <property type="project" value="InterPro"/>
</dbReference>
<dbReference type="GO" id="GO:0001735">
    <property type="term" value="F:prenylcysteine oxidase activity"/>
    <property type="evidence" value="ECO:0007669"/>
    <property type="project" value="InterPro"/>
</dbReference>
<name>A0A8B8A342_ACAPL</name>
<evidence type="ECO:0000256" key="2">
    <source>
        <dbReference type="ARBA" id="ARBA00022630"/>
    </source>
</evidence>
<evidence type="ECO:0000313" key="8">
    <source>
        <dbReference type="RefSeq" id="XP_022112104.1"/>
    </source>
</evidence>
<sequence>MVDFREEFGLKKRASHKRPSGFYNGEKFVFTQSRWTIITILRLLWRYGLDCYYIYNHVNSVLSAFSRYGIFGMDAARTLGCSRWKP</sequence>
<evidence type="ECO:0000256" key="3">
    <source>
        <dbReference type="ARBA" id="ARBA00022827"/>
    </source>
</evidence>
<organism evidence="7 8">
    <name type="scientific">Acanthaster planci</name>
    <name type="common">Crown-of-thorns starfish</name>
    <dbReference type="NCBI Taxonomy" id="133434"/>
    <lineage>
        <taxon>Eukaryota</taxon>
        <taxon>Metazoa</taxon>
        <taxon>Echinodermata</taxon>
        <taxon>Eleutherozoa</taxon>
        <taxon>Asterozoa</taxon>
        <taxon>Asteroidea</taxon>
        <taxon>Valvatacea</taxon>
        <taxon>Valvatida</taxon>
        <taxon>Acanthasteridae</taxon>
        <taxon>Acanthaster</taxon>
    </lineage>
</organism>
<dbReference type="InterPro" id="IPR010795">
    <property type="entry name" value="Prenylcys_lyase"/>
</dbReference>
<dbReference type="InterPro" id="IPR017046">
    <property type="entry name" value="Prenylcysteine_Oxase1"/>
</dbReference>
<keyword evidence="4" id="KW-0560">Oxidoreductase</keyword>
<keyword evidence="3" id="KW-0274">FAD</keyword>
<dbReference type="OrthoDB" id="437369at2759"/>
<evidence type="ECO:0000256" key="4">
    <source>
        <dbReference type="ARBA" id="ARBA00023002"/>
    </source>
</evidence>